<dbReference type="EMBL" id="UZAK01049043">
    <property type="protein sequence ID" value="VDP78580.1"/>
    <property type="molecule type" value="Genomic_DNA"/>
</dbReference>
<reference evidence="3" key="1">
    <citation type="submission" date="2016-06" db="UniProtKB">
        <authorList>
            <consortium name="WormBaseParasite"/>
        </authorList>
    </citation>
    <scope>IDENTIFICATION</scope>
</reference>
<accession>A0A183L4S5</accession>
<evidence type="ECO:0000313" key="3">
    <source>
        <dbReference type="WBParaSite" id="SCUD_0002234001-mRNA-1"/>
    </source>
</evidence>
<reference evidence="1 2" key="2">
    <citation type="submission" date="2018-11" db="EMBL/GenBank/DDBJ databases">
        <authorList>
            <consortium name="Pathogen Informatics"/>
        </authorList>
    </citation>
    <scope>NUCLEOTIDE SEQUENCE [LARGE SCALE GENOMIC DNA]</scope>
    <source>
        <strain evidence="1">Dakar</strain>
        <strain evidence="2">Dakar, Senegal</strain>
    </source>
</reference>
<dbReference type="WBParaSite" id="SCUD_0002234001-mRNA-1">
    <property type="protein sequence ID" value="SCUD_0002234001-mRNA-1"/>
    <property type="gene ID" value="SCUD_0002234001"/>
</dbReference>
<sequence>MIFISVNTPTKNWGLGKVSKSYTNGTNFAFSP</sequence>
<protein>
    <submittedName>
        <fullName evidence="3">Conjugal transfer protein TraV</fullName>
    </submittedName>
</protein>
<proteinExistence type="predicted"/>
<gene>
    <name evidence="1" type="ORF">SCUD_LOCUS22337</name>
</gene>
<dbReference type="AlphaFoldDB" id="A0A183L4S5"/>
<name>A0A183L4S5_9TREM</name>
<evidence type="ECO:0000313" key="1">
    <source>
        <dbReference type="EMBL" id="VDP78580.1"/>
    </source>
</evidence>
<keyword evidence="2" id="KW-1185">Reference proteome</keyword>
<dbReference type="Proteomes" id="UP000279833">
    <property type="component" value="Unassembled WGS sequence"/>
</dbReference>
<organism evidence="3">
    <name type="scientific">Schistosoma curassoni</name>
    <dbReference type="NCBI Taxonomy" id="6186"/>
    <lineage>
        <taxon>Eukaryota</taxon>
        <taxon>Metazoa</taxon>
        <taxon>Spiralia</taxon>
        <taxon>Lophotrochozoa</taxon>
        <taxon>Platyhelminthes</taxon>
        <taxon>Trematoda</taxon>
        <taxon>Digenea</taxon>
        <taxon>Strigeidida</taxon>
        <taxon>Schistosomatoidea</taxon>
        <taxon>Schistosomatidae</taxon>
        <taxon>Schistosoma</taxon>
    </lineage>
</organism>
<evidence type="ECO:0000313" key="2">
    <source>
        <dbReference type="Proteomes" id="UP000279833"/>
    </source>
</evidence>